<organism evidence="2 3">
    <name type="scientific">Rhizophagus irregularis (strain DAOM 197198w)</name>
    <name type="common">Glomus intraradices</name>
    <dbReference type="NCBI Taxonomy" id="1432141"/>
    <lineage>
        <taxon>Eukaryota</taxon>
        <taxon>Fungi</taxon>
        <taxon>Fungi incertae sedis</taxon>
        <taxon>Mucoromycota</taxon>
        <taxon>Glomeromycotina</taxon>
        <taxon>Glomeromycetes</taxon>
        <taxon>Glomerales</taxon>
        <taxon>Glomeraceae</taxon>
        <taxon>Rhizophagus</taxon>
    </lineage>
</organism>
<dbReference type="InterPro" id="IPR051681">
    <property type="entry name" value="Ser/Thr_Kinases-Pseudokinases"/>
</dbReference>
<evidence type="ECO:0000313" key="2">
    <source>
        <dbReference type="EMBL" id="EXX77259.1"/>
    </source>
</evidence>
<protein>
    <submittedName>
        <fullName evidence="2">Ste11p</fullName>
    </submittedName>
</protein>
<proteinExistence type="predicted"/>
<dbReference type="InterPro" id="IPR000719">
    <property type="entry name" value="Prot_kinase_dom"/>
</dbReference>
<dbReference type="GO" id="GO:0005524">
    <property type="term" value="F:ATP binding"/>
    <property type="evidence" value="ECO:0007669"/>
    <property type="project" value="InterPro"/>
</dbReference>
<comment type="caution">
    <text evidence="2">The sequence shown here is derived from an EMBL/GenBank/DDBJ whole genome shotgun (WGS) entry which is preliminary data.</text>
</comment>
<evidence type="ECO:0000259" key="1">
    <source>
        <dbReference type="PROSITE" id="PS50011"/>
    </source>
</evidence>
<gene>
    <name evidence="2" type="ORF">RirG_025450</name>
</gene>
<sequence>MEFLTKNFANLTSGNEIIDNFIQEKQSKYKYGVAFEWIPYDKFIEIEKIEESDFATAIWRDGSLSYDKNEEEWIRTSYEKVILRFLSDSENITDEFINKIKSYLLDDSYSDYGISQNPDTRNYILVLNNNYYCERCGEQYKYIFDDYKNYDRYWIDRDHKNYDRYWIDRNHKWCKSCHVNYLKNNFTNWTSGNEIIDNFIQMKQLNIKTSYDLIFDWIPYNELVEIKEIGKVGFFVEIWKEGSLHYDVVEKEWIKEPKKVVLKYLSDSQNITDESLNEATTSIDCYGISQNPNTKDYILVVHNKYYNKYCKECDKEYTKLNHKCCESCLIKYLGSNLINWTSGNEKIDDFIRKRQLKTSIESSNIFEWIPYNKFIEIKKVGDNCLTTAIWKEGPLIYNTHEKKWMRTLSKKVFLKYLSYSQNVTDEFINNKIESYLTNKMDYGVSQNPDTRDYILVFNIEYFDYYCEKCGNEYEKCDNEYEKWCKLCQINHLKDNFTNWTSGNEKIDSLIQKNQLMINEYKDTIFEWIPYNKFIEINETEKGGFFTAIWKDGPLYYSISNKKYKRKLNEEVLLKYLYGSQNINNKFLNEITYLVEESYGISQDPNTNDSILVLQFKYYCKNCGKKYNYKFEIDNKSCISCQTKCENKKINDLIQEMKLNVDYYYSKVVFEWIPYDQFDDIKEIGKGGFSIVYSAIWKNGLLDSINKIRIPNTKVALKYLNNSQNFLDEFINEVKVYSNSSIGNILKIYGISQNPNTKDYIMVFEYAEGGDFNNYLNKNYEKFDWFNGLKVLNNIAKSLNGIHQKQMVHRDFHTGNILFMNNNLAHISDMGLCKKIDDINEANIYGVMPYVAPEVLKGKPYTQAADIYSFGMIMYVVATGRQPFDDCAHDEFLVLKICNEIRPEINEKIAPKCYINLMKKCWDGNPGNRPNSIEIKEMIELFYNSLDQKNREYQKSILKNIQQLDEIKEKFEETQEYRKEYLLSIKKNKSTTHTQAIYRSRLLNPYTKNISSTVEITDFTK</sequence>
<dbReference type="EMBL" id="JEMT01011588">
    <property type="protein sequence ID" value="EXX77259.1"/>
    <property type="molecule type" value="Genomic_DNA"/>
</dbReference>
<dbReference type="InterPro" id="IPR001245">
    <property type="entry name" value="Ser-Thr/Tyr_kinase_cat_dom"/>
</dbReference>
<dbReference type="AlphaFoldDB" id="A0A015LC40"/>
<accession>A0A015LC40</accession>
<keyword evidence="3" id="KW-1185">Reference proteome</keyword>
<dbReference type="Pfam" id="PF07714">
    <property type="entry name" value="PK_Tyr_Ser-Thr"/>
    <property type="match status" value="1"/>
</dbReference>
<feature type="domain" description="Protein kinase" evidence="1">
    <location>
        <begin position="677"/>
        <end position="942"/>
    </location>
</feature>
<dbReference type="GO" id="GO:0004674">
    <property type="term" value="F:protein serine/threonine kinase activity"/>
    <property type="evidence" value="ECO:0007669"/>
    <property type="project" value="TreeGrafter"/>
</dbReference>
<dbReference type="Gene3D" id="1.10.510.10">
    <property type="entry name" value="Transferase(Phosphotransferase) domain 1"/>
    <property type="match status" value="1"/>
</dbReference>
<dbReference type="SUPFAM" id="SSF56112">
    <property type="entry name" value="Protein kinase-like (PK-like)"/>
    <property type="match status" value="1"/>
</dbReference>
<dbReference type="PANTHER" id="PTHR44329">
    <property type="entry name" value="SERINE/THREONINE-PROTEIN KINASE TNNI3K-RELATED"/>
    <property type="match status" value="1"/>
</dbReference>
<evidence type="ECO:0000313" key="3">
    <source>
        <dbReference type="Proteomes" id="UP000022910"/>
    </source>
</evidence>
<name>A0A015LC40_RHIIW</name>
<reference evidence="2 3" key="1">
    <citation type="submission" date="2014-02" db="EMBL/GenBank/DDBJ databases">
        <title>Single nucleus genome sequencing reveals high similarity among nuclei of an endomycorrhizal fungus.</title>
        <authorList>
            <person name="Lin K."/>
            <person name="Geurts R."/>
            <person name="Zhang Z."/>
            <person name="Limpens E."/>
            <person name="Saunders D.G."/>
            <person name="Mu D."/>
            <person name="Pang E."/>
            <person name="Cao H."/>
            <person name="Cha H."/>
            <person name="Lin T."/>
            <person name="Zhou Q."/>
            <person name="Shang Y."/>
            <person name="Li Y."/>
            <person name="Ivanov S."/>
            <person name="Sharma T."/>
            <person name="Velzen R.V."/>
            <person name="Ruijter N.D."/>
            <person name="Aanen D.K."/>
            <person name="Win J."/>
            <person name="Kamoun S."/>
            <person name="Bisseling T."/>
            <person name="Huang S."/>
        </authorList>
    </citation>
    <scope>NUCLEOTIDE SEQUENCE [LARGE SCALE GENOMIC DNA]</scope>
    <source>
        <strain evidence="3">DAOM197198w</strain>
    </source>
</reference>
<dbReference type="HOGENOM" id="CLU_000288_7_8_1"/>
<dbReference type="Proteomes" id="UP000022910">
    <property type="component" value="Unassembled WGS sequence"/>
</dbReference>
<dbReference type="PROSITE" id="PS50011">
    <property type="entry name" value="PROTEIN_KINASE_DOM"/>
    <property type="match status" value="1"/>
</dbReference>
<dbReference type="InterPro" id="IPR011009">
    <property type="entry name" value="Kinase-like_dom_sf"/>
</dbReference>